<organism evidence="1 2">
    <name type="scientific">Microvenator marinus</name>
    <dbReference type="NCBI Taxonomy" id="2600177"/>
    <lineage>
        <taxon>Bacteria</taxon>
        <taxon>Deltaproteobacteria</taxon>
        <taxon>Bradymonadales</taxon>
        <taxon>Microvenatoraceae</taxon>
        <taxon>Microvenator</taxon>
    </lineage>
</organism>
<evidence type="ECO:0000313" key="2">
    <source>
        <dbReference type="Proteomes" id="UP000321595"/>
    </source>
</evidence>
<keyword evidence="2" id="KW-1185">Reference proteome</keyword>
<dbReference type="OrthoDB" id="5525627at2"/>
<evidence type="ECO:0000313" key="1">
    <source>
        <dbReference type="EMBL" id="QED29092.1"/>
    </source>
</evidence>
<protein>
    <recommendedName>
        <fullName evidence="3">Lipoprotein</fullName>
    </recommendedName>
</protein>
<accession>A0A5B8XT64</accession>
<proteinExistence type="predicted"/>
<dbReference type="KEGG" id="bbae:FRD01_17970"/>
<dbReference type="Proteomes" id="UP000321595">
    <property type="component" value="Chromosome"/>
</dbReference>
<name>A0A5B8XT64_9DELT</name>
<gene>
    <name evidence="1" type="ORF">FRD01_17970</name>
</gene>
<sequence>MKRLLVILIVMSLAVGCSRKPEDLEVWRDAEGGYEKIEAWAKSPEEPMDVRVRAVQILLEERQLHTLTPMMEAVTDPATKKALVDGAMVTIEEMWKAQDQPKLDEATKEKGGQVAVGDSKTVVAKDAAFYLHPHAEGASKERIEAILAEWISADQDLRTQLGGTTVGQLLPYTGPKGLESAVGWLKETTRPATVQDSIYQHTEDEKIKEELGKVLLERAEAAHPDVSGELEIALLKNGSSAVVPYLTKAIKDPNVPAKTKDGFMDAIVRAQGERATGIFTDLVGTQEGLLRWVSAQRLIEIRGKAGILVAANALPLETGVYANEDLNEETEIFCNFVSTEMKELNVTTIADVLERGLDSERWPTRMVALRCAEIAKVSELKAKIDGMTKDRTAIAPWDGVKTTLGDLAKQASAAL</sequence>
<dbReference type="AlphaFoldDB" id="A0A5B8XT64"/>
<dbReference type="RefSeq" id="WP_146962098.1">
    <property type="nucleotide sequence ID" value="NZ_CP042467.1"/>
</dbReference>
<evidence type="ECO:0008006" key="3">
    <source>
        <dbReference type="Google" id="ProtNLM"/>
    </source>
</evidence>
<reference evidence="1 2" key="1">
    <citation type="submission" date="2019-08" db="EMBL/GenBank/DDBJ databases">
        <authorList>
            <person name="Liang Q."/>
        </authorList>
    </citation>
    <scope>NUCLEOTIDE SEQUENCE [LARGE SCALE GENOMIC DNA]</scope>
    <source>
        <strain evidence="1 2">V1718</strain>
    </source>
</reference>
<dbReference type="EMBL" id="CP042467">
    <property type="protein sequence ID" value="QED29092.1"/>
    <property type="molecule type" value="Genomic_DNA"/>
</dbReference>
<dbReference type="PROSITE" id="PS51257">
    <property type="entry name" value="PROKAR_LIPOPROTEIN"/>
    <property type="match status" value="1"/>
</dbReference>